<dbReference type="AlphaFoldDB" id="A0A5M8NZS7"/>
<dbReference type="InterPro" id="IPR027417">
    <property type="entry name" value="P-loop_NTPase"/>
</dbReference>
<dbReference type="SUPFAM" id="SSF52540">
    <property type="entry name" value="P-loop containing nucleoside triphosphate hydrolases"/>
    <property type="match status" value="1"/>
</dbReference>
<sequence length="414" mass="47882">MVLEIRLSNFFSIKDEIVLDMRAGGSKSAKSQSLQNNMFAYKEEQILKSVAIYGANASGKSSVIKAIRFCCSMVLLSHNHNENSTFNFSPFKFYGYPQLPSRFFIRFVIGEVEYEYSFSLTRTEIITEELYYYPNGRRAKIFSRDETQGKEKNKIYSFGAVIRKPLDVAENTSRKALYISRASQMDREVAKEIFNFFQEKIAFNNTLSDLFVVFEFAKSKDLLLKALQIADSDIVDVKINSFSRNNDFAFRDNETPVQEIEQAGELPIFTFHKINPKIPFNFTKEESVGTQALFSMMMVILDSIRNNKILLIDEIETSLHSKIVEYIVELFHASGSAQIIYTTHNTNLLNLDKLRKDQIYFVNKREDGSSDLYSLFDYKDFRDTMDVEKAYLQGRFDAIPYIDDSLENLKTLIQ</sequence>
<dbReference type="PANTHER" id="PTHR40396">
    <property type="entry name" value="ATPASE-LIKE PROTEIN"/>
    <property type="match status" value="1"/>
</dbReference>
<evidence type="ECO:0000259" key="1">
    <source>
        <dbReference type="Pfam" id="PF13304"/>
    </source>
</evidence>
<dbReference type="Pfam" id="PF13304">
    <property type="entry name" value="AAA_21"/>
    <property type="match status" value="1"/>
</dbReference>
<protein>
    <recommendedName>
        <fullName evidence="1">ATPase AAA-type core domain-containing protein</fullName>
    </recommendedName>
</protein>
<gene>
    <name evidence="2" type="ORF">EZS26_002119</name>
</gene>
<dbReference type="PANTHER" id="PTHR40396:SF1">
    <property type="entry name" value="ATPASE AAA-TYPE CORE DOMAIN-CONTAINING PROTEIN"/>
    <property type="match status" value="1"/>
</dbReference>
<dbReference type="GO" id="GO:0016887">
    <property type="term" value="F:ATP hydrolysis activity"/>
    <property type="evidence" value="ECO:0007669"/>
    <property type="project" value="InterPro"/>
</dbReference>
<evidence type="ECO:0000313" key="2">
    <source>
        <dbReference type="EMBL" id="KAA6301654.1"/>
    </source>
</evidence>
<name>A0A5M8NZS7_9BACT</name>
<accession>A0A5M8NZS7</accession>
<dbReference type="EMBL" id="SNRX01000015">
    <property type="protein sequence ID" value="KAA6301654.1"/>
    <property type="molecule type" value="Genomic_DNA"/>
</dbReference>
<dbReference type="Gene3D" id="3.40.50.300">
    <property type="entry name" value="P-loop containing nucleotide triphosphate hydrolases"/>
    <property type="match status" value="1"/>
</dbReference>
<dbReference type="Proteomes" id="UP000324575">
    <property type="component" value="Unassembled WGS sequence"/>
</dbReference>
<dbReference type="GO" id="GO:0005524">
    <property type="term" value="F:ATP binding"/>
    <property type="evidence" value="ECO:0007669"/>
    <property type="project" value="InterPro"/>
</dbReference>
<comment type="caution">
    <text evidence="2">The sequence shown here is derived from an EMBL/GenBank/DDBJ whole genome shotgun (WGS) entry which is preliminary data.</text>
</comment>
<dbReference type="InterPro" id="IPR003959">
    <property type="entry name" value="ATPase_AAA_core"/>
</dbReference>
<feature type="domain" description="ATPase AAA-type core" evidence="1">
    <location>
        <begin position="50"/>
        <end position="350"/>
    </location>
</feature>
<evidence type="ECO:0000313" key="3">
    <source>
        <dbReference type="Proteomes" id="UP000324575"/>
    </source>
</evidence>
<reference evidence="2 3" key="1">
    <citation type="submission" date="2019-03" db="EMBL/GenBank/DDBJ databases">
        <title>Single cell metagenomics reveals metabolic interactions within the superorganism composed of flagellate Streblomastix strix and complex community of Bacteroidetes bacteria on its surface.</title>
        <authorList>
            <person name="Treitli S.C."/>
            <person name="Kolisko M."/>
            <person name="Husnik F."/>
            <person name="Keeling P."/>
            <person name="Hampl V."/>
        </authorList>
    </citation>
    <scope>NUCLEOTIDE SEQUENCE [LARGE SCALE GENOMIC DNA]</scope>
    <source>
        <strain evidence="2">St1</strain>
    </source>
</reference>
<proteinExistence type="predicted"/>
<organism evidence="2 3">
    <name type="scientific">Candidatus Ordinivivax streblomastigis</name>
    <dbReference type="NCBI Taxonomy" id="2540710"/>
    <lineage>
        <taxon>Bacteria</taxon>
        <taxon>Pseudomonadati</taxon>
        <taxon>Bacteroidota</taxon>
        <taxon>Bacteroidia</taxon>
        <taxon>Bacteroidales</taxon>
        <taxon>Candidatus Ordinivivax</taxon>
    </lineage>
</organism>